<organism evidence="3 4">
    <name type="scientific">Rhodotorula mucilaginosa</name>
    <name type="common">Yeast</name>
    <name type="synonym">Rhodotorula rubra</name>
    <dbReference type="NCBI Taxonomy" id="5537"/>
    <lineage>
        <taxon>Eukaryota</taxon>
        <taxon>Fungi</taxon>
        <taxon>Dikarya</taxon>
        <taxon>Basidiomycota</taxon>
        <taxon>Pucciniomycotina</taxon>
        <taxon>Microbotryomycetes</taxon>
        <taxon>Sporidiobolales</taxon>
        <taxon>Sporidiobolaceae</taxon>
        <taxon>Rhodotorula</taxon>
    </lineage>
</organism>
<proteinExistence type="predicted"/>
<feature type="region of interest" description="Disordered" evidence="1">
    <location>
        <begin position="649"/>
        <end position="852"/>
    </location>
</feature>
<feature type="region of interest" description="Disordered" evidence="1">
    <location>
        <begin position="138"/>
        <end position="161"/>
    </location>
</feature>
<dbReference type="InterPro" id="IPR000253">
    <property type="entry name" value="FHA_dom"/>
</dbReference>
<dbReference type="Gene3D" id="2.60.200.20">
    <property type="match status" value="1"/>
</dbReference>
<comment type="caution">
    <text evidence="3">The sequence shown here is derived from an EMBL/GenBank/DDBJ whole genome shotgun (WGS) entry which is preliminary data.</text>
</comment>
<evidence type="ECO:0000259" key="2">
    <source>
        <dbReference type="PROSITE" id="PS50006"/>
    </source>
</evidence>
<dbReference type="OrthoDB" id="2529479at2759"/>
<dbReference type="Proteomes" id="UP000777482">
    <property type="component" value="Unassembled WGS sequence"/>
</dbReference>
<dbReference type="EMBL" id="PUHQ01000023">
    <property type="protein sequence ID" value="KAG0662918.1"/>
    <property type="molecule type" value="Genomic_DNA"/>
</dbReference>
<feature type="compositionally biased region" description="Acidic residues" evidence="1">
    <location>
        <begin position="898"/>
        <end position="913"/>
    </location>
</feature>
<dbReference type="InterPro" id="IPR008984">
    <property type="entry name" value="SMAD_FHA_dom_sf"/>
</dbReference>
<feature type="compositionally biased region" description="Basic and acidic residues" evidence="1">
    <location>
        <begin position="423"/>
        <end position="441"/>
    </location>
</feature>
<feature type="compositionally biased region" description="Basic and acidic residues" evidence="1">
    <location>
        <begin position="1006"/>
        <end position="1015"/>
    </location>
</feature>
<sequence length="1075" mass="117399">MYLTLSLPGSAPGVILKQYARSQGELSLGRAAKSDSSAAALDTPKFRNEKTRVMSNKHAKLAWNGNTPTITDVGSTNGVRIRQVDDPTSLYECKVGVAYRINSGDTIVFGKPVQDPDQSGEVMCQPLEVVANVAPTPTVPLSKTKRTQAGRPDSAPLERIPTIGYSRRGPLIHKIVKEMTEQPQTQPERRYVPRSTLIKEGYVQPPQTQPERHRGPLSHFLGARYAQETADQQLEALKQDHPLPPLASLADPAPDHLKPRSRSTGFGLTDTDVCVSLADTDDETEREPAFLGMSLSRKEEALPMSDNIETLAKLIETSSKESFSLPDKGAEQQAVVDEDDTEMPIKTTQEDKPNVAEVENAPLTAFQRMVIEGLERRTPPPGPLDPSSPRPVDDALAAVEFARKVTVLEVASQASHLPSPVSSDHEAEAPEQEKHLDHGAEADQADDFDLANDIKEALLELEDLSSESPGRALLPLEQRDKAISSKVERDADGEVATGHAGAELLPSPAPEPVSPAELAFSEPSVFLNPVGADEQDQAGPDLQAEDIDIDLAPVPVSTQDEKDRLVSRWRAGLDQAVGEGDGPSQERLQEDNNVRALDATQEEKDKLIARWHADLAQAEEGDPDQLDAEAVDELAMAFALEHDNLEAVEGSQCARSDQGPEIVEDSAFIDEEELGNAEAAGEAELPVEELPVAEATKERSSSPAEEALSEDEELGARPSAHDSEVEAEEELEVDEEDDAEDESEVYEEQEVEAVEEDEFEVEVEYEFAVSEEEEEVEADEDDFEVEVEDAFEVDEEEEFEVDGEDEFEVDGQQESEVDAEGDFFDSSYSEHDQQDGDDEQQPFEEARAFLDVIDQKEPRLAAVILGMLKDLAENPIDLDAMSDDEEDDSDARSGSSQVDDDDEEEQEEADVDEINSAYSESSERVNESLGDGEGDLEEEVDDQFSYDGGDPAGDDYDSGKGFQLHVQDLPEKANSESDVSELDPESPLRSRKRRFSDVDSDGLTDWLERESRDAAAQEGVASNENSVEMRAPADQGNPKRRRLSFPFKSFTIGVLTGVVGAVAGLTACDSLLGPA</sequence>
<evidence type="ECO:0000256" key="1">
    <source>
        <dbReference type="SAM" id="MobiDB-lite"/>
    </source>
</evidence>
<feature type="region of interest" description="Disordered" evidence="1">
    <location>
        <begin position="412"/>
        <end position="451"/>
    </location>
</feature>
<evidence type="ECO:0000313" key="4">
    <source>
        <dbReference type="Proteomes" id="UP000777482"/>
    </source>
</evidence>
<dbReference type="AlphaFoldDB" id="A0A9P6W3H9"/>
<feature type="domain" description="FHA" evidence="2">
    <location>
        <begin position="26"/>
        <end position="81"/>
    </location>
</feature>
<accession>A0A9P6W3H9</accession>
<feature type="compositionally biased region" description="Acidic residues" evidence="1">
    <location>
        <begin position="662"/>
        <end position="675"/>
    </location>
</feature>
<reference evidence="3 4" key="1">
    <citation type="submission" date="2020-11" db="EMBL/GenBank/DDBJ databases">
        <title>Kefir isolates.</title>
        <authorList>
            <person name="Marcisauskas S."/>
            <person name="Kim Y."/>
            <person name="Blasche S."/>
        </authorList>
    </citation>
    <scope>NUCLEOTIDE SEQUENCE [LARGE SCALE GENOMIC DNA]</scope>
    <source>
        <strain evidence="3 4">KR</strain>
    </source>
</reference>
<feature type="compositionally biased region" description="Acidic residues" evidence="1">
    <location>
        <begin position="930"/>
        <end position="944"/>
    </location>
</feature>
<name>A0A9P6W3H9_RHOMI</name>
<protein>
    <recommendedName>
        <fullName evidence="2">FHA domain-containing protein</fullName>
    </recommendedName>
</protein>
<gene>
    <name evidence="3" type="ORF">C6P46_003006</name>
</gene>
<feature type="compositionally biased region" description="Acidic residues" evidence="1">
    <location>
        <begin position="880"/>
        <end position="889"/>
    </location>
</feature>
<dbReference type="CDD" id="cd00060">
    <property type="entry name" value="FHA"/>
    <property type="match status" value="1"/>
</dbReference>
<feature type="region of interest" description="Disordered" evidence="1">
    <location>
        <begin position="484"/>
        <end position="563"/>
    </location>
</feature>
<feature type="compositionally biased region" description="Acidic residues" evidence="1">
    <location>
        <begin position="725"/>
        <end position="823"/>
    </location>
</feature>
<dbReference type="Pfam" id="PF00498">
    <property type="entry name" value="FHA"/>
    <property type="match status" value="1"/>
</dbReference>
<feature type="region of interest" description="Disordered" evidence="1">
    <location>
        <begin position="876"/>
        <end position="1042"/>
    </location>
</feature>
<keyword evidence="4" id="KW-1185">Reference proteome</keyword>
<evidence type="ECO:0000313" key="3">
    <source>
        <dbReference type="EMBL" id="KAG0662918.1"/>
    </source>
</evidence>
<feature type="compositionally biased region" description="Polar residues" evidence="1">
    <location>
        <begin position="412"/>
        <end position="422"/>
    </location>
</feature>
<dbReference type="PROSITE" id="PS50006">
    <property type="entry name" value="FHA_DOMAIN"/>
    <property type="match status" value="1"/>
</dbReference>
<dbReference type="SUPFAM" id="SSF49879">
    <property type="entry name" value="SMAD/FHA domain"/>
    <property type="match status" value="1"/>
</dbReference>